<evidence type="ECO:0000259" key="2">
    <source>
        <dbReference type="Pfam" id="PF08389"/>
    </source>
</evidence>
<proteinExistence type="predicted"/>
<keyword evidence="4" id="KW-1185">Reference proteome</keyword>
<dbReference type="InterPro" id="IPR016024">
    <property type="entry name" value="ARM-type_fold"/>
</dbReference>
<dbReference type="GeneID" id="6504396"/>
<dbReference type="Proteomes" id="UP000007801">
    <property type="component" value="Unassembled WGS sequence"/>
</dbReference>
<feature type="domain" description="Importin N-terminal" evidence="1">
    <location>
        <begin position="37"/>
        <end position="101"/>
    </location>
</feature>
<evidence type="ECO:0000313" key="3">
    <source>
        <dbReference type="EMBL" id="EDV38373.2"/>
    </source>
</evidence>
<dbReference type="AlphaFoldDB" id="B3N0G9"/>
<dbReference type="InterPro" id="IPR011989">
    <property type="entry name" value="ARM-like"/>
</dbReference>
<dbReference type="GO" id="GO:0005737">
    <property type="term" value="C:cytoplasm"/>
    <property type="evidence" value="ECO:0007669"/>
    <property type="project" value="TreeGrafter"/>
</dbReference>
<dbReference type="OrthoDB" id="435593at2759"/>
<dbReference type="Gene3D" id="1.25.10.10">
    <property type="entry name" value="Leucine-rich Repeat Variant"/>
    <property type="match status" value="1"/>
</dbReference>
<name>B3N0G9_DROAN</name>
<evidence type="ECO:0008006" key="5">
    <source>
        <dbReference type="Google" id="ProtNLM"/>
    </source>
</evidence>
<dbReference type="InterPro" id="IPR001494">
    <property type="entry name" value="Importin-beta_N"/>
</dbReference>
<dbReference type="Pfam" id="PF08389">
    <property type="entry name" value="Xpo1"/>
    <property type="match status" value="1"/>
</dbReference>
<dbReference type="GO" id="GO:0031267">
    <property type="term" value="F:small GTPase binding"/>
    <property type="evidence" value="ECO:0007669"/>
    <property type="project" value="InterPro"/>
</dbReference>
<dbReference type="FunCoup" id="B3N0G9">
    <property type="interactions" value="89"/>
</dbReference>
<organism evidence="3 4">
    <name type="scientific">Drosophila ananassae</name>
    <name type="common">Fruit fly</name>
    <dbReference type="NCBI Taxonomy" id="7217"/>
    <lineage>
        <taxon>Eukaryota</taxon>
        <taxon>Metazoa</taxon>
        <taxon>Ecdysozoa</taxon>
        <taxon>Arthropoda</taxon>
        <taxon>Hexapoda</taxon>
        <taxon>Insecta</taxon>
        <taxon>Pterygota</taxon>
        <taxon>Neoptera</taxon>
        <taxon>Endopterygota</taxon>
        <taxon>Diptera</taxon>
        <taxon>Brachycera</taxon>
        <taxon>Muscomorpha</taxon>
        <taxon>Ephydroidea</taxon>
        <taxon>Drosophilidae</taxon>
        <taxon>Drosophila</taxon>
        <taxon>Sophophora</taxon>
    </lineage>
</organism>
<dbReference type="Pfam" id="PF03810">
    <property type="entry name" value="IBN_N"/>
    <property type="match status" value="1"/>
</dbReference>
<sequence length="501" mass="56912">MSMSIFYRKRASNPFTKESVTEALKTLVGEGSTRRDRYLRRFQRSPNAWPALDEILADVEAQPMHVLLFAATTIRSKIKREAHTMPVERILQLKSGLTQCLQEAALLPAGRPLIIQLGLCLIDLGLHFASWSYELAELSEKMVSENRPEHIRVFLELLQLLPEEAREYVVNVSPTRENFIERRLWVQAPHVVSLMGQLMGYQSIGLEGEKQCLKVCAAWTRFGYMDAEDLINSRVILRTHLILLHEEEELHAEASDLVVALLESASIANDLELEVFEMGSGLEDKFLGAVAQDKKALVANYVAVFLQLAATTYTVTQGAKTLVAEDRRRRVFGLLLHVARYCEWYPVEQTLNLWRKLLQEPHVAAFEPLVQDLMRILFDRIQLRDSHQDSGLRRSSRFGLFRQRVADILKAMAPQVPPAVMDALLATAQNPASPWMQVEAAVFFLTHFIGSFAHLKTSLYERLLAILSQRPQPVFRRVERRLQKGLKKQATVGGEVNCSSC</sequence>
<evidence type="ECO:0000259" key="1">
    <source>
        <dbReference type="Pfam" id="PF03810"/>
    </source>
</evidence>
<dbReference type="InterPro" id="IPR013598">
    <property type="entry name" value="Exportin-1/Importin-b-like"/>
</dbReference>
<dbReference type="PANTHER" id="PTHR12363">
    <property type="entry name" value="TRANSPORTIN 3 AND IMPORTIN 13"/>
    <property type="match status" value="1"/>
</dbReference>
<dbReference type="PANTHER" id="PTHR12363:SF42">
    <property type="entry name" value="TRANSPORTIN-3"/>
    <property type="match status" value="1"/>
</dbReference>
<dbReference type="InParanoid" id="B3N0G9"/>
<dbReference type="STRING" id="7217.B3N0G9"/>
<dbReference type="HOGENOM" id="CLU_546620_0_0_1"/>
<feature type="domain" description="Exportin-1/Importin-beta-like" evidence="2">
    <location>
        <begin position="114"/>
        <end position="254"/>
    </location>
</feature>
<accession>B3N0G9</accession>
<protein>
    <recommendedName>
        <fullName evidence="5">Exportin-1/Importin-beta-like domain-containing protein</fullName>
    </recommendedName>
</protein>
<evidence type="ECO:0000313" key="4">
    <source>
        <dbReference type="Proteomes" id="UP000007801"/>
    </source>
</evidence>
<reference evidence="3 4" key="1">
    <citation type="journal article" date="2007" name="Nature">
        <title>Evolution of genes and genomes on the Drosophila phylogeny.</title>
        <authorList>
            <consortium name="Drosophila 12 Genomes Consortium"/>
            <person name="Clark A.G."/>
            <person name="Eisen M.B."/>
            <person name="Smith D.R."/>
            <person name="Bergman C.M."/>
            <person name="Oliver B."/>
            <person name="Markow T.A."/>
            <person name="Kaufman T.C."/>
            <person name="Kellis M."/>
            <person name="Gelbart W."/>
            <person name="Iyer V.N."/>
            <person name="Pollard D.A."/>
            <person name="Sackton T.B."/>
            <person name="Larracuente A.M."/>
            <person name="Singh N.D."/>
            <person name="Abad J.P."/>
            <person name="Abt D.N."/>
            <person name="Adryan B."/>
            <person name="Aguade M."/>
            <person name="Akashi H."/>
            <person name="Anderson W.W."/>
            <person name="Aquadro C.F."/>
            <person name="Ardell D.H."/>
            <person name="Arguello R."/>
            <person name="Artieri C.G."/>
            <person name="Barbash D.A."/>
            <person name="Barker D."/>
            <person name="Barsanti P."/>
            <person name="Batterham P."/>
            <person name="Batzoglou S."/>
            <person name="Begun D."/>
            <person name="Bhutkar A."/>
            <person name="Blanco E."/>
            <person name="Bosak S.A."/>
            <person name="Bradley R.K."/>
            <person name="Brand A.D."/>
            <person name="Brent M.R."/>
            <person name="Brooks A.N."/>
            <person name="Brown R.H."/>
            <person name="Butlin R.K."/>
            <person name="Caggese C."/>
            <person name="Calvi B.R."/>
            <person name="Bernardo de Carvalho A."/>
            <person name="Caspi A."/>
            <person name="Castrezana S."/>
            <person name="Celniker S.E."/>
            <person name="Chang J.L."/>
            <person name="Chapple C."/>
            <person name="Chatterji S."/>
            <person name="Chinwalla A."/>
            <person name="Civetta A."/>
            <person name="Clifton S.W."/>
            <person name="Comeron J.M."/>
            <person name="Costello J.C."/>
            <person name="Coyne J.A."/>
            <person name="Daub J."/>
            <person name="David R.G."/>
            <person name="Delcher A.L."/>
            <person name="Delehaunty K."/>
            <person name="Do C.B."/>
            <person name="Ebling H."/>
            <person name="Edwards K."/>
            <person name="Eickbush T."/>
            <person name="Evans J.D."/>
            <person name="Filipski A."/>
            <person name="Findeiss S."/>
            <person name="Freyhult E."/>
            <person name="Fulton L."/>
            <person name="Fulton R."/>
            <person name="Garcia A.C."/>
            <person name="Gardiner A."/>
            <person name="Garfield D.A."/>
            <person name="Garvin B.E."/>
            <person name="Gibson G."/>
            <person name="Gilbert D."/>
            <person name="Gnerre S."/>
            <person name="Godfrey J."/>
            <person name="Good R."/>
            <person name="Gotea V."/>
            <person name="Gravely B."/>
            <person name="Greenberg A.J."/>
            <person name="Griffiths-Jones S."/>
            <person name="Gross S."/>
            <person name="Guigo R."/>
            <person name="Gustafson E.A."/>
            <person name="Haerty W."/>
            <person name="Hahn M.W."/>
            <person name="Halligan D.L."/>
            <person name="Halpern A.L."/>
            <person name="Halter G.M."/>
            <person name="Han M.V."/>
            <person name="Heger A."/>
            <person name="Hillier L."/>
            <person name="Hinrichs A.S."/>
            <person name="Holmes I."/>
            <person name="Hoskins R.A."/>
            <person name="Hubisz M.J."/>
            <person name="Hultmark D."/>
            <person name="Huntley M.A."/>
            <person name="Jaffe D.B."/>
            <person name="Jagadeeshan S."/>
            <person name="Jeck W.R."/>
            <person name="Johnson J."/>
            <person name="Jones C.D."/>
            <person name="Jordan W.C."/>
            <person name="Karpen G.H."/>
            <person name="Kataoka E."/>
            <person name="Keightley P.D."/>
            <person name="Kheradpour P."/>
            <person name="Kirkness E.F."/>
            <person name="Koerich L.B."/>
            <person name="Kristiansen K."/>
            <person name="Kudrna D."/>
            <person name="Kulathinal R.J."/>
            <person name="Kumar S."/>
            <person name="Kwok R."/>
            <person name="Lander E."/>
            <person name="Langley C.H."/>
            <person name="Lapoint R."/>
            <person name="Lazzaro B.P."/>
            <person name="Lee S.J."/>
            <person name="Levesque L."/>
            <person name="Li R."/>
            <person name="Lin C.F."/>
            <person name="Lin M.F."/>
            <person name="Lindblad-Toh K."/>
            <person name="Llopart A."/>
            <person name="Long M."/>
            <person name="Low L."/>
            <person name="Lozovsky E."/>
            <person name="Lu J."/>
            <person name="Luo M."/>
            <person name="Machado C.A."/>
            <person name="Makalowski W."/>
            <person name="Marzo M."/>
            <person name="Matsuda M."/>
            <person name="Matzkin L."/>
            <person name="McAllister B."/>
            <person name="McBride C.S."/>
            <person name="McKernan B."/>
            <person name="McKernan K."/>
            <person name="Mendez-Lago M."/>
            <person name="Minx P."/>
            <person name="Mollenhauer M.U."/>
            <person name="Montooth K."/>
            <person name="Mount S.M."/>
            <person name="Mu X."/>
            <person name="Myers E."/>
            <person name="Negre B."/>
            <person name="Newfeld S."/>
            <person name="Nielsen R."/>
            <person name="Noor M.A."/>
            <person name="O'Grady P."/>
            <person name="Pachter L."/>
            <person name="Papaceit M."/>
            <person name="Parisi M.J."/>
            <person name="Parisi M."/>
            <person name="Parts L."/>
            <person name="Pedersen J.S."/>
            <person name="Pesole G."/>
            <person name="Phillippy A.M."/>
            <person name="Ponting C.P."/>
            <person name="Pop M."/>
            <person name="Porcelli D."/>
            <person name="Powell J.R."/>
            <person name="Prohaska S."/>
            <person name="Pruitt K."/>
            <person name="Puig M."/>
            <person name="Quesneville H."/>
            <person name="Ram K.R."/>
            <person name="Rand D."/>
            <person name="Rasmussen M.D."/>
            <person name="Reed L.K."/>
            <person name="Reenan R."/>
            <person name="Reily A."/>
            <person name="Remington K.A."/>
            <person name="Rieger T.T."/>
            <person name="Ritchie M.G."/>
            <person name="Robin C."/>
            <person name="Rogers Y.H."/>
            <person name="Rohde C."/>
            <person name="Rozas J."/>
            <person name="Rubenfield M.J."/>
            <person name="Ruiz A."/>
            <person name="Russo S."/>
            <person name="Salzberg S.L."/>
            <person name="Sanchez-Gracia A."/>
            <person name="Saranga D.J."/>
            <person name="Sato H."/>
            <person name="Schaeffer S.W."/>
            <person name="Schatz M.C."/>
            <person name="Schlenke T."/>
            <person name="Schwartz R."/>
            <person name="Segarra C."/>
            <person name="Singh R.S."/>
            <person name="Sirot L."/>
            <person name="Sirota M."/>
            <person name="Sisneros N.B."/>
            <person name="Smith C.D."/>
            <person name="Smith T.F."/>
            <person name="Spieth J."/>
            <person name="Stage D.E."/>
            <person name="Stark A."/>
            <person name="Stephan W."/>
            <person name="Strausberg R.L."/>
            <person name="Strempel S."/>
            <person name="Sturgill D."/>
            <person name="Sutton G."/>
            <person name="Sutton G.G."/>
            <person name="Tao W."/>
            <person name="Teichmann S."/>
            <person name="Tobari Y.N."/>
            <person name="Tomimura Y."/>
            <person name="Tsolas J.M."/>
            <person name="Valente V.L."/>
            <person name="Venter E."/>
            <person name="Venter J.C."/>
            <person name="Vicario S."/>
            <person name="Vieira F.G."/>
            <person name="Vilella A.J."/>
            <person name="Villasante A."/>
            <person name="Walenz B."/>
            <person name="Wang J."/>
            <person name="Wasserman M."/>
            <person name="Watts T."/>
            <person name="Wilson D."/>
            <person name="Wilson R.K."/>
            <person name="Wing R.A."/>
            <person name="Wolfner M.F."/>
            <person name="Wong A."/>
            <person name="Wong G.K."/>
            <person name="Wu C.I."/>
            <person name="Wu G."/>
            <person name="Yamamoto D."/>
            <person name="Yang H.P."/>
            <person name="Yang S.P."/>
            <person name="Yorke J.A."/>
            <person name="Yoshida K."/>
            <person name="Zdobnov E."/>
            <person name="Zhang P."/>
            <person name="Zhang Y."/>
            <person name="Zimin A.V."/>
            <person name="Baldwin J."/>
            <person name="Abdouelleil A."/>
            <person name="Abdulkadir J."/>
            <person name="Abebe A."/>
            <person name="Abera B."/>
            <person name="Abreu J."/>
            <person name="Acer S.C."/>
            <person name="Aftuck L."/>
            <person name="Alexander A."/>
            <person name="An P."/>
            <person name="Anderson E."/>
            <person name="Anderson S."/>
            <person name="Arachi H."/>
            <person name="Azer M."/>
            <person name="Bachantsang P."/>
            <person name="Barry A."/>
            <person name="Bayul T."/>
            <person name="Berlin A."/>
            <person name="Bessette D."/>
            <person name="Bloom T."/>
            <person name="Blye J."/>
            <person name="Boguslavskiy L."/>
            <person name="Bonnet C."/>
            <person name="Boukhgalter B."/>
            <person name="Bourzgui I."/>
            <person name="Brown A."/>
            <person name="Cahill P."/>
            <person name="Channer S."/>
            <person name="Cheshatsang Y."/>
            <person name="Chuda L."/>
            <person name="Citroen M."/>
            <person name="Collymore A."/>
            <person name="Cooke P."/>
            <person name="Costello M."/>
            <person name="D'Aco K."/>
            <person name="Daza R."/>
            <person name="De Haan G."/>
            <person name="DeGray S."/>
            <person name="DeMaso C."/>
            <person name="Dhargay N."/>
            <person name="Dooley K."/>
            <person name="Dooley E."/>
            <person name="Doricent M."/>
            <person name="Dorje P."/>
            <person name="Dorjee K."/>
            <person name="Dupes A."/>
            <person name="Elong R."/>
            <person name="Falk J."/>
            <person name="Farina A."/>
            <person name="Faro S."/>
            <person name="Ferguson D."/>
            <person name="Fisher S."/>
            <person name="Foley C.D."/>
            <person name="Franke A."/>
            <person name="Friedrich D."/>
            <person name="Gadbois L."/>
            <person name="Gearin G."/>
            <person name="Gearin C.R."/>
            <person name="Giannoukos G."/>
            <person name="Goode T."/>
            <person name="Graham J."/>
            <person name="Grandbois E."/>
            <person name="Grewal S."/>
            <person name="Gyaltsen K."/>
            <person name="Hafez N."/>
            <person name="Hagos B."/>
            <person name="Hall J."/>
            <person name="Henson C."/>
            <person name="Hollinger A."/>
            <person name="Honan T."/>
            <person name="Huard M.D."/>
            <person name="Hughes L."/>
            <person name="Hurhula B."/>
            <person name="Husby M.E."/>
            <person name="Kamat A."/>
            <person name="Kanga B."/>
            <person name="Kashin S."/>
            <person name="Khazanovich D."/>
            <person name="Kisner P."/>
            <person name="Lance K."/>
            <person name="Lara M."/>
            <person name="Lee W."/>
            <person name="Lennon N."/>
            <person name="Letendre F."/>
            <person name="LeVine R."/>
            <person name="Lipovsky A."/>
            <person name="Liu X."/>
            <person name="Liu J."/>
            <person name="Liu S."/>
            <person name="Lokyitsang T."/>
            <person name="Lokyitsang Y."/>
            <person name="Lubonja R."/>
            <person name="Lui A."/>
            <person name="MacDonald P."/>
            <person name="Magnisalis V."/>
            <person name="Maru K."/>
            <person name="Matthews C."/>
            <person name="McCusker W."/>
            <person name="McDonough S."/>
            <person name="Mehta T."/>
            <person name="Meldrim J."/>
            <person name="Meneus L."/>
            <person name="Mihai O."/>
            <person name="Mihalev A."/>
            <person name="Mihova T."/>
            <person name="Mittelman R."/>
            <person name="Mlenga V."/>
            <person name="Montmayeur A."/>
            <person name="Mulrain L."/>
            <person name="Navidi A."/>
            <person name="Naylor J."/>
            <person name="Negash T."/>
            <person name="Nguyen T."/>
            <person name="Nguyen N."/>
            <person name="Nicol R."/>
            <person name="Norbu C."/>
            <person name="Norbu N."/>
            <person name="Novod N."/>
            <person name="O'Neill B."/>
            <person name="Osman S."/>
            <person name="Markiewicz E."/>
            <person name="Oyono O.L."/>
            <person name="Patti C."/>
            <person name="Phunkhang P."/>
            <person name="Pierre F."/>
            <person name="Priest M."/>
            <person name="Raghuraman S."/>
            <person name="Rege F."/>
            <person name="Reyes R."/>
            <person name="Rise C."/>
            <person name="Rogov P."/>
            <person name="Ross K."/>
            <person name="Ryan E."/>
            <person name="Settipalli S."/>
            <person name="Shea T."/>
            <person name="Sherpa N."/>
            <person name="Shi L."/>
            <person name="Shih D."/>
            <person name="Sparrow T."/>
            <person name="Spaulding J."/>
            <person name="Stalker J."/>
            <person name="Stange-Thomann N."/>
            <person name="Stavropoulos S."/>
            <person name="Stone C."/>
            <person name="Strader C."/>
            <person name="Tesfaye S."/>
            <person name="Thomson T."/>
            <person name="Thoulutsang Y."/>
            <person name="Thoulutsang D."/>
            <person name="Topham K."/>
            <person name="Topping I."/>
            <person name="Tsamla T."/>
            <person name="Vassiliev H."/>
            <person name="Vo A."/>
            <person name="Wangchuk T."/>
            <person name="Wangdi T."/>
            <person name="Weiand M."/>
            <person name="Wilkinson J."/>
            <person name="Wilson A."/>
            <person name="Yadav S."/>
            <person name="Young G."/>
            <person name="Yu Q."/>
            <person name="Zembek L."/>
            <person name="Zhong D."/>
            <person name="Zimmer A."/>
            <person name="Zwirko Z."/>
            <person name="Jaffe D.B."/>
            <person name="Alvarez P."/>
            <person name="Brockman W."/>
            <person name="Butler J."/>
            <person name="Chin C."/>
            <person name="Gnerre S."/>
            <person name="Grabherr M."/>
            <person name="Kleber M."/>
            <person name="Mauceli E."/>
            <person name="MacCallum I."/>
        </authorList>
    </citation>
    <scope>NUCLEOTIDE SEQUENCE [LARGE SCALE GENOMIC DNA]</scope>
    <source>
        <strain evidence="4">Tucson 14024-0371.13</strain>
    </source>
</reference>
<dbReference type="SMR" id="B3N0G9"/>
<dbReference type="SUPFAM" id="SSF48371">
    <property type="entry name" value="ARM repeat"/>
    <property type="match status" value="1"/>
</dbReference>
<gene>
    <name evidence="3" type="primary">Dana\GF21724</name>
    <name evidence="3" type="synonym">dana_GLEANR_5632</name>
    <name evidence="3" type="ORF">GF21724</name>
</gene>
<dbReference type="InterPro" id="IPR051345">
    <property type="entry name" value="Importin_beta-like_NTR"/>
</dbReference>
<dbReference type="EMBL" id="CH902640">
    <property type="protein sequence ID" value="EDV38373.2"/>
    <property type="molecule type" value="Genomic_DNA"/>
</dbReference>
<dbReference type="KEGG" id="dan:6504396"/>
<dbReference type="GO" id="GO:0006606">
    <property type="term" value="P:protein import into nucleus"/>
    <property type="evidence" value="ECO:0007669"/>
    <property type="project" value="TreeGrafter"/>
</dbReference>
<dbReference type="eggNOG" id="KOG2081">
    <property type="taxonomic scope" value="Eukaryota"/>
</dbReference>